<keyword evidence="3" id="KW-1185">Reference proteome</keyword>
<evidence type="ECO:0000256" key="1">
    <source>
        <dbReference type="SAM" id="MobiDB-lite"/>
    </source>
</evidence>
<proteinExistence type="predicted"/>
<feature type="region of interest" description="Disordered" evidence="1">
    <location>
        <begin position="433"/>
        <end position="461"/>
    </location>
</feature>
<comment type="caution">
    <text evidence="2">The sequence shown here is derived from an EMBL/GenBank/DDBJ whole genome shotgun (WGS) entry which is preliminary data.</text>
</comment>
<reference evidence="2 3" key="1">
    <citation type="journal article" date="2012" name="Genome Biol.">
        <title>Sequencing three crocodilian genomes to illuminate the evolution of archosaurs and amniotes.</title>
        <authorList>
            <person name="St John J.A."/>
            <person name="Braun E.L."/>
            <person name="Isberg S.R."/>
            <person name="Miles L.G."/>
            <person name="Chong A.Y."/>
            <person name="Gongora J."/>
            <person name="Dalzell P."/>
            <person name="Moran C."/>
            <person name="Bed'hom B."/>
            <person name="Abzhanov A."/>
            <person name="Burgess S.C."/>
            <person name="Cooksey A.M."/>
            <person name="Castoe T.A."/>
            <person name="Crawford N.G."/>
            <person name="Densmore L.D."/>
            <person name="Drew J.C."/>
            <person name="Edwards S.V."/>
            <person name="Faircloth B.C."/>
            <person name="Fujita M.K."/>
            <person name="Greenwold M.J."/>
            <person name="Hoffmann F.G."/>
            <person name="Howard J.M."/>
            <person name="Iguchi T."/>
            <person name="Janes D.E."/>
            <person name="Khan S.Y."/>
            <person name="Kohno S."/>
            <person name="de Koning A.J."/>
            <person name="Lance S.L."/>
            <person name="McCarthy F.M."/>
            <person name="McCormack J.E."/>
            <person name="Merchant M.E."/>
            <person name="Peterson D.G."/>
            <person name="Pollock D.D."/>
            <person name="Pourmand N."/>
            <person name="Raney B.J."/>
            <person name="Roessler K.A."/>
            <person name="Sanford J.R."/>
            <person name="Sawyer R.H."/>
            <person name="Schmidt C.J."/>
            <person name="Triplett E.W."/>
            <person name="Tuberville T.D."/>
            <person name="Venegas-Anaya M."/>
            <person name="Howard J.T."/>
            <person name="Jarvis E.D."/>
            <person name="Guillette L.J.Jr."/>
            <person name="Glenn T.C."/>
            <person name="Green R.E."/>
            <person name="Ray D.A."/>
        </authorList>
    </citation>
    <scope>NUCLEOTIDE SEQUENCE [LARGE SCALE GENOMIC DNA]</scope>
    <source>
        <strain evidence="2">KSC_2009_1</strain>
    </source>
</reference>
<dbReference type="EMBL" id="AKHW03002395">
    <property type="protein sequence ID" value="KYO38989.1"/>
    <property type="molecule type" value="Genomic_DNA"/>
</dbReference>
<feature type="compositionally biased region" description="Low complexity" evidence="1">
    <location>
        <begin position="858"/>
        <end position="872"/>
    </location>
</feature>
<evidence type="ECO:0000313" key="3">
    <source>
        <dbReference type="Proteomes" id="UP000050525"/>
    </source>
</evidence>
<evidence type="ECO:0000313" key="2">
    <source>
        <dbReference type="EMBL" id="KYO38989.1"/>
    </source>
</evidence>
<dbReference type="AlphaFoldDB" id="A0A151NQT1"/>
<feature type="compositionally biased region" description="Polar residues" evidence="1">
    <location>
        <begin position="689"/>
        <end position="710"/>
    </location>
</feature>
<feature type="region of interest" description="Disordered" evidence="1">
    <location>
        <begin position="651"/>
        <end position="872"/>
    </location>
</feature>
<dbReference type="Proteomes" id="UP000050525">
    <property type="component" value="Unassembled WGS sequence"/>
</dbReference>
<name>A0A151NQT1_ALLMI</name>
<feature type="region of interest" description="Disordered" evidence="1">
    <location>
        <begin position="233"/>
        <end position="279"/>
    </location>
</feature>
<feature type="region of interest" description="Disordered" evidence="1">
    <location>
        <begin position="193"/>
        <end position="215"/>
    </location>
</feature>
<protein>
    <submittedName>
        <fullName evidence="2">Cell wall adhesin EAP1-like</fullName>
    </submittedName>
</protein>
<sequence length="872" mass="92272">MLSKNQDTAILRSHSYKGEHDVAGSHNACCTLKFRTRCDTCCVELVLIQKLNTFLCPLAPGFCPLTVRFYFCWYGSAPAMGSKSSKSRLGMIFERLRERNAKKNVMEIKRLPKKFAAHPVAEVTQQAPQEVSEAQLAKTTVKKPSAVQAPTEERGESQVMVTNVQKETEMTGETRMNAQTMLVIPQEVEAQSAVETSQISESQSLMETESPQVARNHDLNPVAEPREMTKVQLVPPNPQSDLHDVSSLPTSGHSGEMQDGAVMAHGSTSGAPENPDAPVTAGESEVQFAALPRQAVSQGMDEVQPATGTSKDSKTHAVAESESLNAGEIGMAPSVAGTAEETDNLAVAPCIQITPCETEPTVCSLSATTETLSPKANMQDTAEPQAMAHTVQETSEVVITMGARQESLLETEPQLPTPTMLETDHVTDPSFTAEMTPRHSQRSTEAHPASQTVPQATSKAWPTETGIQTTAEDGTAVEATETCPCPATQTALAAKGETDETQIAAETSIDTEALPSMESADETAAMTEDQASVHPVMGKGKAQAAMDVTEKMQPMQHSIQVTEVQPTAQATVETGAQAILSTACEAELAMGERELCPSVDASLKATEEMGKSLSGAQGSGAQSADAFRENEPHLVAEMAQGTTEVTEAQSAALNTEEMSKGQLRAQTTGDSEAWVTPRTVPEPTEVSDLAQSIKETAQGTVERTESQATAASEVAHPADIVTEAPPAASIPEGAGTTESKGGKMGASSQVRNNILEANKEQPQECEPNPEPEPQQVMEQKQMASAPKTCEPISDAANLQTVEAPPTGLSMNGVKDRHEKAEGPATHPAKTKGALSSDITPSNHGPLSLEEPFPKDAADPIPAAMDPAASQTC</sequence>
<accession>A0A151NQT1</accession>
<organism evidence="2 3">
    <name type="scientific">Alligator mississippiensis</name>
    <name type="common">American alligator</name>
    <dbReference type="NCBI Taxonomy" id="8496"/>
    <lineage>
        <taxon>Eukaryota</taxon>
        <taxon>Metazoa</taxon>
        <taxon>Chordata</taxon>
        <taxon>Craniata</taxon>
        <taxon>Vertebrata</taxon>
        <taxon>Euteleostomi</taxon>
        <taxon>Archelosauria</taxon>
        <taxon>Archosauria</taxon>
        <taxon>Crocodylia</taxon>
        <taxon>Alligatoridae</taxon>
        <taxon>Alligatorinae</taxon>
        <taxon>Alligator</taxon>
    </lineage>
</organism>
<gene>
    <name evidence="2" type="ORF">Y1Q_0022584</name>
</gene>
<feature type="compositionally biased region" description="Polar residues" evidence="1">
    <location>
        <begin position="449"/>
        <end position="461"/>
    </location>
</feature>
<feature type="compositionally biased region" description="Polar residues" evidence="1">
    <location>
        <begin position="193"/>
        <end position="213"/>
    </location>
</feature>